<dbReference type="PROSITE" id="PS50112">
    <property type="entry name" value="PAS"/>
    <property type="match status" value="1"/>
</dbReference>
<dbReference type="CDD" id="cd00130">
    <property type="entry name" value="PAS"/>
    <property type="match status" value="3"/>
</dbReference>
<dbReference type="NCBIfam" id="TIGR00229">
    <property type="entry name" value="sensory_box"/>
    <property type="match status" value="3"/>
</dbReference>
<feature type="domain" description="PAS" evidence="7">
    <location>
        <begin position="39"/>
        <end position="69"/>
    </location>
</feature>
<evidence type="ECO:0000256" key="4">
    <source>
        <dbReference type="PROSITE-ProRule" id="PRU00284"/>
    </source>
</evidence>
<sequence>MGIIRNILDQYSGNRLLIEAIELANLRGQVAAIGKSQAVIEFDLEGNILTANDNFLNAMGYQLDEIKGKHHRMFVDDRYQKSAEYKAFWARLARGEYDSGQYKRVGKTGKEIWIQASYNPIMDSNNKPFKVVKYATDITADVMRNADYSGQLAAISKSQAVIEFALDGTILNANENFLNVLGYRLDEVKGQHHRIFVDSADQQSAAYRQFWERLGRGEFDAGQYKRIAKNGHEVWIQASYNPIMDANNKPFKVVKYATDITGEKIRNADYSGQLAAIGKSQAVIEFSLDGVILNANDNFLSVLGYSLPEVKGNHHSMFVDAAYRQSSEYKMFWERLGRGEYDAGQYKRIGRGGKEVWIQASYNPILDVNNKPFKVVKYATDITEQVNSVQAMKEAVDQVQDAVKYAVEGDLTQRISMAGKTGLLELMCNGINALIENMDEIVGQIKNAAGEISTGAKEIASGNSDLSSRTEQQAANLEETASSMEELTSTVKLNAENAKEANMLAEKASTVAMGGGDLIQQVVMTMSAINESSRKIADIIGVIDGIAFQTNILALNAAVEAARAGDQGRGFAVVASEVRTLAQRSANAAKDIKGLISDSVKKIESGNALVGKSGETMKEVVNSIKRVNDIMTEIAAASAEQSQGIQEVSTAVSQMDEMTQQNAALVEEAAAAAESLQSQANQLTQRVAVFQVNNYLSDALPTPVMRTVIANPSVKPIAKPTTKKLLTAKPQVDEWETF</sequence>
<gene>
    <name evidence="9" type="ORF">J2X05_002793</name>
</gene>
<keyword evidence="1" id="KW-0488">Methylation</keyword>
<protein>
    <submittedName>
        <fullName evidence="9">Methyl-accepting chemotaxis protein</fullName>
    </submittedName>
</protein>
<dbReference type="Gene3D" id="1.10.287.950">
    <property type="entry name" value="Methyl-accepting chemotaxis protein"/>
    <property type="match status" value="1"/>
</dbReference>
<dbReference type="InterPro" id="IPR000700">
    <property type="entry name" value="PAS-assoc_C"/>
</dbReference>
<dbReference type="InterPro" id="IPR004089">
    <property type="entry name" value="MCPsignal_dom"/>
</dbReference>
<dbReference type="InterPro" id="IPR035965">
    <property type="entry name" value="PAS-like_dom_sf"/>
</dbReference>
<evidence type="ECO:0000256" key="5">
    <source>
        <dbReference type="SAM" id="Coils"/>
    </source>
</evidence>
<reference evidence="9 10" key="1">
    <citation type="submission" date="2023-07" db="EMBL/GenBank/DDBJ databases">
        <title>Sorghum-associated microbial communities from plants grown in Nebraska, USA.</title>
        <authorList>
            <person name="Schachtman D."/>
        </authorList>
    </citation>
    <scope>NUCLEOTIDE SEQUENCE [LARGE SCALE GENOMIC DNA]</scope>
    <source>
        <strain evidence="9 10">BE190</strain>
    </source>
</reference>
<evidence type="ECO:0000313" key="9">
    <source>
        <dbReference type="EMBL" id="MDR7090767.1"/>
    </source>
</evidence>
<keyword evidence="10" id="KW-1185">Reference proteome</keyword>
<dbReference type="PROSITE" id="PS50111">
    <property type="entry name" value="CHEMOTAXIS_TRANSDUC_2"/>
    <property type="match status" value="1"/>
</dbReference>
<comment type="caution">
    <text evidence="9">The sequence shown here is derived from an EMBL/GenBank/DDBJ whole genome shotgun (WGS) entry which is preliminary data.</text>
</comment>
<dbReference type="InterPro" id="IPR004090">
    <property type="entry name" value="Chemotax_Me-accpt_rcpt"/>
</dbReference>
<organism evidence="9 10">
    <name type="scientific">Cellvibrio fibrivorans</name>
    <dbReference type="NCBI Taxonomy" id="126350"/>
    <lineage>
        <taxon>Bacteria</taxon>
        <taxon>Pseudomonadati</taxon>
        <taxon>Pseudomonadota</taxon>
        <taxon>Gammaproteobacteria</taxon>
        <taxon>Cellvibrionales</taxon>
        <taxon>Cellvibrionaceae</taxon>
        <taxon>Cellvibrio</taxon>
    </lineage>
</organism>
<keyword evidence="2 4" id="KW-0807">Transducer</keyword>
<dbReference type="InterPro" id="IPR001610">
    <property type="entry name" value="PAC"/>
</dbReference>
<feature type="coiled-coil region" evidence="5">
    <location>
        <begin position="655"/>
        <end position="693"/>
    </location>
</feature>
<dbReference type="PROSITE" id="PS50113">
    <property type="entry name" value="PAC"/>
    <property type="match status" value="2"/>
</dbReference>
<evidence type="ECO:0000259" key="6">
    <source>
        <dbReference type="PROSITE" id="PS50111"/>
    </source>
</evidence>
<evidence type="ECO:0000259" key="7">
    <source>
        <dbReference type="PROSITE" id="PS50112"/>
    </source>
</evidence>
<comment type="similarity">
    <text evidence="3">Belongs to the methyl-accepting chemotaxis (MCP) protein family.</text>
</comment>
<dbReference type="Pfam" id="PF08447">
    <property type="entry name" value="PAS_3"/>
    <property type="match status" value="3"/>
</dbReference>
<feature type="domain" description="PAC" evidence="8">
    <location>
        <begin position="342"/>
        <end position="394"/>
    </location>
</feature>
<dbReference type="InterPro" id="IPR013655">
    <property type="entry name" value="PAS_fold_3"/>
</dbReference>
<dbReference type="Pfam" id="PF00015">
    <property type="entry name" value="MCPsignal"/>
    <property type="match status" value="1"/>
</dbReference>
<dbReference type="InterPro" id="IPR051310">
    <property type="entry name" value="MCP_chemotaxis"/>
</dbReference>
<dbReference type="SUPFAM" id="SSF58104">
    <property type="entry name" value="Methyl-accepting chemotaxis protein (MCP) signaling domain"/>
    <property type="match status" value="1"/>
</dbReference>
<evidence type="ECO:0000256" key="1">
    <source>
        <dbReference type="ARBA" id="ARBA00022481"/>
    </source>
</evidence>
<keyword evidence="5" id="KW-0175">Coiled coil</keyword>
<dbReference type="InterPro" id="IPR000014">
    <property type="entry name" value="PAS"/>
</dbReference>
<evidence type="ECO:0000313" key="10">
    <source>
        <dbReference type="Proteomes" id="UP001253595"/>
    </source>
</evidence>
<dbReference type="RefSeq" id="WP_310073356.1">
    <property type="nucleotide sequence ID" value="NZ_JAVDVX010000005.1"/>
</dbReference>
<dbReference type="SMART" id="SM00283">
    <property type="entry name" value="MA"/>
    <property type="match status" value="1"/>
</dbReference>
<dbReference type="EMBL" id="JAVDVX010000005">
    <property type="protein sequence ID" value="MDR7090767.1"/>
    <property type="molecule type" value="Genomic_DNA"/>
</dbReference>
<evidence type="ECO:0000256" key="2">
    <source>
        <dbReference type="ARBA" id="ARBA00023224"/>
    </source>
</evidence>
<dbReference type="SMART" id="SM00086">
    <property type="entry name" value="PAC"/>
    <property type="match status" value="3"/>
</dbReference>
<evidence type="ECO:0000256" key="3">
    <source>
        <dbReference type="ARBA" id="ARBA00029447"/>
    </source>
</evidence>
<dbReference type="Gene3D" id="3.30.450.20">
    <property type="entry name" value="PAS domain"/>
    <property type="match status" value="3"/>
</dbReference>
<feature type="domain" description="PAC" evidence="8">
    <location>
        <begin position="220"/>
        <end position="272"/>
    </location>
</feature>
<evidence type="ECO:0000259" key="8">
    <source>
        <dbReference type="PROSITE" id="PS50113"/>
    </source>
</evidence>
<dbReference type="Proteomes" id="UP001253595">
    <property type="component" value="Unassembled WGS sequence"/>
</dbReference>
<feature type="domain" description="Methyl-accepting transducer" evidence="6">
    <location>
        <begin position="448"/>
        <end position="677"/>
    </location>
</feature>
<dbReference type="PANTHER" id="PTHR43531">
    <property type="entry name" value="PROTEIN ICFG"/>
    <property type="match status" value="1"/>
</dbReference>
<dbReference type="SMART" id="SM00091">
    <property type="entry name" value="PAS"/>
    <property type="match status" value="3"/>
</dbReference>
<dbReference type="PANTHER" id="PTHR43531:SF14">
    <property type="entry name" value="METHYL-ACCEPTING CHEMOTAXIS PROTEIN I-RELATED"/>
    <property type="match status" value="1"/>
</dbReference>
<dbReference type="SUPFAM" id="SSF55785">
    <property type="entry name" value="PYP-like sensor domain (PAS domain)"/>
    <property type="match status" value="3"/>
</dbReference>
<accession>A0ABU1UZY4</accession>
<proteinExistence type="inferred from homology"/>
<dbReference type="CDD" id="cd11386">
    <property type="entry name" value="MCP_signal"/>
    <property type="match status" value="1"/>
</dbReference>
<name>A0ABU1UZY4_9GAMM</name>
<dbReference type="PRINTS" id="PR00260">
    <property type="entry name" value="CHEMTRNSDUCR"/>
</dbReference>